<evidence type="ECO:0000256" key="3">
    <source>
        <dbReference type="ARBA" id="ARBA00022962"/>
    </source>
</evidence>
<dbReference type="InterPro" id="IPR029062">
    <property type="entry name" value="Class_I_gatase-like"/>
</dbReference>
<evidence type="ECO:0000259" key="6">
    <source>
        <dbReference type="Pfam" id="PF07685"/>
    </source>
</evidence>
<feature type="active site" description="Nucleophile" evidence="4">
    <location>
        <position position="334"/>
    </location>
</feature>
<reference evidence="7 8" key="1">
    <citation type="submission" date="2017-06" db="EMBL/GenBank/DDBJ databases">
        <title>Draft genome sequence of Fusobacterium nucleatum subsp. polymorphum KCOM 1330 (=ChDC F330).</title>
        <authorList>
            <person name="Kook J.-K."/>
            <person name="Park S.-N."/>
            <person name="Lim Y.K."/>
            <person name="Roh H."/>
        </authorList>
    </citation>
    <scope>NUCLEOTIDE SEQUENCE [LARGE SCALE GENOMIC DNA]</scope>
    <source>
        <strain evidence="8">KCOM 1330 (ChDC F330)</strain>
    </source>
</reference>
<name>A0A2C6C7D8_FUSNP</name>
<keyword evidence="3 4" id="KW-0315">Glutamine amidotransferase</keyword>
<dbReference type="UniPathway" id="UPA00148"/>
<dbReference type="RefSeq" id="WP_098994866.1">
    <property type="nucleotide sequence ID" value="NZ_CP084159.1"/>
</dbReference>
<keyword evidence="2 4" id="KW-0169">Cobalamin biosynthesis</keyword>
<gene>
    <name evidence="4" type="primary">cobQ</name>
    <name evidence="7" type="ORF">CBG59_09165</name>
</gene>
<feature type="domain" description="CobQ/CobB/MinD/ParA nucleotide binding" evidence="5">
    <location>
        <begin position="6"/>
        <end position="231"/>
    </location>
</feature>
<feature type="domain" description="CobB/CobQ-like glutamine amidotransferase" evidence="6">
    <location>
        <begin position="255"/>
        <end position="442"/>
    </location>
</feature>
<dbReference type="Gene3D" id="3.40.50.300">
    <property type="entry name" value="P-loop containing nucleotide triphosphate hydrolases"/>
    <property type="match status" value="1"/>
</dbReference>
<dbReference type="GO" id="GO:0015420">
    <property type="term" value="F:ABC-type vitamin B12 transporter activity"/>
    <property type="evidence" value="ECO:0007669"/>
    <property type="project" value="UniProtKB-UniRule"/>
</dbReference>
<dbReference type="NCBIfam" id="NF001989">
    <property type="entry name" value="PRK00784.1"/>
    <property type="match status" value="1"/>
</dbReference>
<comment type="caution">
    <text evidence="7">The sequence shown here is derived from an EMBL/GenBank/DDBJ whole genome shotgun (WGS) entry which is preliminary data.</text>
</comment>
<evidence type="ECO:0000256" key="1">
    <source>
        <dbReference type="ARBA" id="ARBA00004953"/>
    </source>
</evidence>
<dbReference type="CDD" id="cd01750">
    <property type="entry name" value="GATase1_CobQ"/>
    <property type="match status" value="1"/>
</dbReference>
<evidence type="ECO:0000313" key="8">
    <source>
        <dbReference type="Proteomes" id="UP000221852"/>
    </source>
</evidence>
<dbReference type="CDD" id="cd05389">
    <property type="entry name" value="CobQ_N"/>
    <property type="match status" value="1"/>
</dbReference>
<proteinExistence type="inferred from homology"/>
<dbReference type="InterPro" id="IPR047045">
    <property type="entry name" value="CobQ_N"/>
</dbReference>
<comment type="pathway">
    <text evidence="1 4">Cofactor biosynthesis; adenosylcobalamin biosynthesis.</text>
</comment>
<dbReference type="EMBL" id="NIRQ01000001">
    <property type="protein sequence ID" value="PHI13838.1"/>
    <property type="molecule type" value="Genomic_DNA"/>
</dbReference>
<dbReference type="AlphaFoldDB" id="A0A2C6C7D8"/>
<dbReference type="InterPro" id="IPR011698">
    <property type="entry name" value="GATase_3"/>
</dbReference>
<accession>A0A2C6C7D8</accession>
<dbReference type="SUPFAM" id="SSF52540">
    <property type="entry name" value="P-loop containing nucleoside triphosphate hydrolases"/>
    <property type="match status" value="1"/>
</dbReference>
<evidence type="ECO:0000256" key="4">
    <source>
        <dbReference type="HAMAP-Rule" id="MF_00028"/>
    </source>
</evidence>
<protein>
    <recommendedName>
        <fullName evidence="4">Cobyric acid synthase</fullName>
    </recommendedName>
</protein>
<dbReference type="PROSITE" id="PS51274">
    <property type="entry name" value="GATASE_COBBQ"/>
    <property type="match status" value="1"/>
</dbReference>
<dbReference type="Gene3D" id="3.40.50.880">
    <property type="match status" value="1"/>
</dbReference>
<dbReference type="HAMAP" id="MF_00028">
    <property type="entry name" value="CobQ"/>
    <property type="match status" value="1"/>
</dbReference>
<evidence type="ECO:0000259" key="5">
    <source>
        <dbReference type="Pfam" id="PF01656"/>
    </source>
</evidence>
<organism evidence="7 8">
    <name type="scientific">Fusobacterium nucleatum subsp. polymorphum</name>
    <name type="common">Fusobacterium polymorphum</name>
    <dbReference type="NCBI Taxonomy" id="76857"/>
    <lineage>
        <taxon>Bacteria</taxon>
        <taxon>Fusobacteriati</taxon>
        <taxon>Fusobacteriota</taxon>
        <taxon>Fusobacteriia</taxon>
        <taxon>Fusobacteriales</taxon>
        <taxon>Fusobacteriaceae</taxon>
        <taxon>Fusobacterium</taxon>
    </lineage>
</organism>
<dbReference type="PANTHER" id="PTHR21343:SF1">
    <property type="entry name" value="COBYRIC ACID SYNTHASE"/>
    <property type="match status" value="1"/>
</dbReference>
<dbReference type="Pfam" id="PF01656">
    <property type="entry name" value="CbiA"/>
    <property type="match status" value="1"/>
</dbReference>
<dbReference type="GO" id="GO:0003824">
    <property type="term" value="F:catalytic activity"/>
    <property type="evidence" value="ECO:0007669"/>
    <property type="project" value="InterPro"/>
</dbReference>
<evidence type="ECO:0000313" key="7">
    <source>
        <dbReference type="EMBL" id="PHI13838.1"/>
    </source>
</evidence>
<dbReference type="InterPro" id="IPR027417">
    <property type="entry name" value="P-loop_NTPase"/>
</dbReference>
<dbReference type="InterPro" id="IPR002586">
    <property type="entry name" value="CobQ/CobB/MinD/ParA_Nub-bd_dom"/>
</dbReference>
<comment type="function">
    <text evidence="4">Catalyzes amidations at positions B, D, E, and G on adenosylcobyrinic A,C-diamide. NH(2) groups are provided by glutamine, and one molecule of ATP is hydrogenolyzed for each amidation.</text>
</comment>
<dbReference type="InterPro" id="IPR004459">
    <property type="entry name" value="CobQ_synth"/>
</dbReference>
<dbReference type="SUPFAM" id="SSF52317">
    <property type="entry name" value="Class I glutamine amidotransferase-like"/>
    <property type="match status" value="1"/>
</dbReference>
<dbReference type="NCBIfam" id="TIGR00313">
    <property type="entry name" value="cobQ"/>
    <property type="match status" value="1"/>
</dbReference>
<comment type="similarity">
    <text evidence="4">Belongs to the CobB/CobQ family. CobQ subfamily.</text>
</comment>
<feature type="active site" evidence="4">
    <location>
        <position position="434"/>
    </location>
</feature>
<dbReference type="PANTHER" id="PTHR21343">
    <property type="entry name" value="DETHIOBIOTIN SYNTHETASE"/>
    <property type="match status" value="1"/>
</dbReference>
<dbReference type="InterPro" id="IPR033949">
    <property type="entry name" value="CobQ_GATase1"/>
</dbReference>
<evidence type="ECO:0000256" key="2">
    <source>
        <dbReference type="ARBA" id="ARBA00022573"/>
    </source>
</evidence>
<sequence>MKKANLMIVGTSSGAGKSLFVTALCRIFYKDKYKVSPFKSQNMALNSYITKDGKEMGRAQVVQAEASGLEPDVNMNPILLKPSTMNKIQIIVCGKSIGNMSGIEYNQYKKNLIPILKETYSKIENENDIVVIEGAGSPAEINIKEEDISNFAMARIADAPVILVADIDRGGVFASIYGTIMLLKEEDRKRIKGIVINKFRGNKEVLKLGFEIIENLTGVKTLGVIPYTDIDIEDEDSLSEKYKSFKLNKNSNKIKISVIKLKHISNVTDIDALSIYDDVEIQFVTERSQIGNEDLLIIPGSKNTIDDLKWLKESGIAEEIIKRARTETIIFGICGGFQILGNKVKDPYHIEGDIEELNALGLLDLETIMENEKTLVQYKGKLAIDNGILKTLNNFEIKGYEIHQGITQGKEKNLTTDDRTIFVNRDNIIATYLHGIFDNKDFTDTLLNEIRRRKGLEEVNDNISYEEYKLKEFDKLEKLVRENVDIDEIYKILWRLK</sequence>
<dbReference type="GO" id="GO:0009236">
    <property type="term" value="P:cobalamin biosynthetic process"/>
    <property type="evidence" value="ECO:0007669"/>
    <property type="project" value="UniProtKB-UniRule"/>
</dbReference>
<dbReference type="Proteomes" id="UP000221852">
    <property type="component" value="Unassembled WGS sequence"/>
</dbReference>
<dbReference type="Pfam" id="PF07685">
    <property type="entry name" value="GATase_3"/>
    <property type="match status" value="1"/>
</dbReference>